<dbReference type="Gene3D" id="3.40.50.720">
    <property type="entry name" value="NAD(P)-binding Rossmann-like Domain"/>
    <property type="match status" value="2"/>
</dbReference>
<feature type="domain" description="D-isomer specific 2-hydroxyacid dehydrogenase catalytic" evidence="5">
    <location>
        <begin position="21"/>
        <end position="324"/>
    </location>
</feature>
<protein>
    <submittedName>
        <fullName evidence="7">D-2-hydroxyacid dehydrogenase</fullName>
    </submittedName>
</protein>
<comment type="similarity">
    <text evidence="1 4">Belongs to the D-isomer specific 2-hydroxyacid dehydrogenase family.</text>
</comment>
<proteinExistence type="inferred from homology"/>
<evidence type="ECO:0000259" key="6">
    <source>
        <dbReference type="Pfam" id="PF02826"/>
    </source>
</evidence>
<dbReference type="InterPro" id="IPR006139">
    <property type="entry name" value="D-isomer_2_OHA_DH_cat_dom"/>
</dbReference>
<evidence type="ECO:0000256" key="2">
    <source>
        <dbReference type="ARBA" id="ARBA00023002"/>
    </source>
</evidence>
<keyword evidence="2 4" id="KW-0560">Oxidoreductase</keyword>
<reference evidence="7 8" key="1">
    <citation type="submission" date="2020-04" db="EMBL/GenBank/DDBJ databases">
        <title>Metagenomic profiling of ammonia- and methane-oxidizing microorganisms in a Dutch drinking water treatment plant.</title>
        <authorList>
            <person name="Poghosyan L."/>
            <person name="Leucker S."/>
        </authorList>
    </citation>
    <scope>NUCLEOTIDE SEQUENCE [LARGE SCALE GENOMIC DNA]</scope>
    <source>
        <strain evidence="7">S-RSF-IL-03</strain>
    </source>
</reference>
<feature type="domain" description="D-isomer specific 2-hydroxyacid dehydrogenase NAD-binding" evidence="6">
    <location>
        <begin position="112"/>
        <end position="293"/>
    </location>
</feature>
<sequence length="330" mass="36233">MPALRVLEHVRWYDSVWKLPAAQVAWLRERFPDVHFDSPPDRESVTALLPAADIVLGWGIRRDNFEFAKQLRWVHVTAAGVEPLMFPAFIESDVVLTNARGMHSRSMAEHAIGVMLAFARKLHFARDAQHRRSWDQEALSFEAPPIAELEGGTLGLVGFGSIGQQVATRARGLGMRVIAVRRNPDEVAAPADAQWGMDRLDALLAESDFVVVCAALTHETRGLLDATRLARMRTHAVLINVARGAIIDEPALIAALQSGAIAGAGLDVMAEEPLPGESPLWTMPNVILTPHISGMGPRYWERSVEMFAGNLARYIAGESLLNVVDKRAGY</sequence>
<evidence type="ECO:0000256" key="3">
    <source>
        <dbReference type="ARBA" id="ARBA00023027"/>
    </source>
</evidence>
<dbReference type="GO" id="GO:0051287">
    <property type="term" value="F:NAD binding"/>
    <property type="evidence" value="ECO:0007669"/>
    <property type="project" value="InterPro"/>
</dbReference>
<dbReference type="InterPro" id="IPR006140">
    <property type="entry name" value="D-isomer_DH_NAD-bd"/>
</dbReference>
<dbReference type="Proteomes" id="UP000580839">
    <property type="component" value="Unassembled WGS sequence"/>
</dbReference>
<dbReference type="EMBL" id="JABFRW010000155">
    <property type="protein sequence ID" value="NOT34909.1"/>
    <property type="molecule type" value="Genomic_DNA"/>
</dbReference>
<dbReference type="PANTHER" id="PTHR43333:SF1">
    <property type="entry name" value="D-ISOMER SPECIFIC 2-HYDROXYACID DEHYDROGENASE NAD-BINDING DOMAIN-CONTAINING PROTEIN"/>
    <property type="match status" value="1"/>
</dbReference>
<keyword evidence="3" id="KW-0520">NAD</keyword>
<evidence type="ECO:0000256" key="1">
    <source>
        <dbReference type="ARBA" id="ARBA00005854"/>
    </source>
</evidence>
<evidence type="ECO:0000313" key="8">
    <source>
        <dbReference type="Proteomes" id="UP000580839"/>
    </source>
</evidence>
<comment type="caution">
    <text evidence="7">The sequence shown here is derived from an EMBL/GenBank/DDBJ whole genome shotgun (WGS) entry which is preliminary data.</text>
</comment>
<dbReference type="CDD" id="cd05300">
    <property type="entry name" value="2-Hacid_dh_1"/>
    <property type="match status" value="1"/>
</dbReference>
<dbReference type="Pfam" id="PF00389">
    <property type="entry name" value="2-Hacid_dh"/>
    <property type="match status" value="1"/>
</dbReference>
<name>A0A849T0Q9_UNCEI</name>
<evidence type="ECO:0000256" key="4">
    <source>
        <dbReference type="RuleBase" id="RU003719"/>
    </source>
</evidence>
<evidence type="ECO:0000313" key="7">
    <source>
        <dbReference type="EMBL" id="NOT34909.1"/>
    </source>
</evidence>
<dbReference type="SUPFAM" id="SSF51735">
    <property type="entry name" value="NAD(P)-binding Rossmann-fold domains"/>
    <property type="match status" value="1"/>
</dbReference>
<evidence type="ECO:0000259" key="5">
    <source>
        <dbReference type="Pfam" id="PF00389"/>
    </source>
</evidence>
<accession>A0A849T0Q9</accession>
<dbReference type="SUPFAM" id="SSF52283">
    <property type="entry name" value="Formate/glycerate dehydrogenase catalytic domain-like"/>
    <property type="match status" value="1"/>
</dbReference>
<dbReference type="Pfam" id="PF02826">
    <property type="entry name" value="2-Hacid_dh_C"/>
    <property type="match status" value="1"/>
</dbReference>
<dbReference type="PANTHER" id="PTHR43333">
    <property type="entry name" value="2-HACID_DH_C DOMAIN-CONTAINING PROTEIN"/>
    <property type="match status" value="1"/>
</dbReference>
<organism evidence="7 8">
    <name type="scientific">Eiseniibacteriota bacterium</name>
    <dbReference type="NCBI Taxonomy" id="2212470"/>
    <lineage>
        <taxon>Bacteria</taxon>
        <taxon>Candidatus Eiseniibacteriota</taxon>
    </lineage>
</organism>
<dbReference type="GO" id="GO:0016616">
    <property type="term" value="F:oxidoreductase activity, acting on the CH-OH group of donors, NAD or NADP as acceptor"/>
    <property type="evidence" value="ECO:0007669"/>
    <property type="project" value="InterPro"/>
</dbReference>
<dbReference type="InterPro" id="IPR036291">
    <property type="entry name" value="NAD(P)-bd_dom_sf"/>
</dbReference>
<dbReference type="FunFam" id="3.40.50.720:FF:000203">
    <property type="entry name" value="D-3-phosphoglycerate dehydrogenase (SerA)"/>
    <property type="match status" value="1"/>
</dbReference>
<gene>
    <name evidence="7" type="ORF">HOP12_12165</name>
</gene>
<dbReference type="AlphaFoldDB" id="A0A849T0Q9"/>